<dbReference type="SUPFAM" id="SSF53649">
    <property type="entry name" value="Alkaline phosphatase-like"/>
    <property type="match status" value="1"/>
</dbReference>
<dbReference type="Proteomes" id="UP000619457">
    <property type="component" value="Unassembled WGS sequence"/>
</dbReference>
<evidence type="ECO:0000256" key="4">
    <source>
        <dbReference type="SAM" id="SignalP"/>
    </source>
</evidence>
<gene>
    <name evidence="6" type="primary">arsA</name>
    <name evidence="6" type="ORF">GCM10007049_06420</name>
</gene>
<evidence type="ECO:0000259" key="5">
    <source>
        <dbReference type="Pfam" id="PF00884"/>
    </source>
</evidence>
<reference evidence="6" key="2">
    <citation type="submission" date="2020-09" db="EMBL/GenBank/DDBJ databases">
        <authorList>
            <person name="Sun Q."/>
            <person name="Kim S."/>
        </authorList>
    </citation>
    <scope>NUCLEOTIDE SEQUENCE</scope>
    <source>
        <strain evidence="6">KCTC 12368</strain>
    </source>
</reference>
<dbReference type="AlphaFoldDB" id="A0A918PNP3"/>
<keyword evidence="2" id="KW-0378">Hydrolase</keyword>
<feature type="signal peptide" evidence="4">
    <location>
        <begin position="1"/>
        <end position="24"/>
    </location>
</feature>
<dbReference type="Gene3D" id="3.30.1120.10">
    <property type="match status" value="1"/>
</dbReference>
<evidence type="ECO:0000256" key="1">
    <source>
        <dbReference type="ARBA" id="ARBA00008779"/>
    </source>
</evidence>
<evidence type="ECO:0000256" key="3">
    <source>
        <dbReference type="SAM" id="MobiDB-lite"/>
    </source>
</evidence>
<feature type="domain" description="Sulfatase N-terminal" evidence="5">
    <location>
        <begin position="30"/>
        <end position="353"/>
    </location>
</feature>
<evidence type="ECO:0000313" key="6">
    <source>
        <dbReference type="EMBL" id="GGZ16755.1"/>
    </source>
</evidence>
<keyword evidence="7" id="KW-1185">Reference proteome</keyword>
<organism evidence="6 7">
    <name type="scientific">Echinicola pacifica</name>
    <dbReference type="NCBI Taxonomy" id="346377"/>
    <lineage>
        <taxon>Bacteria</taxon>
        <taxon>Pseudomonadati</taxon>
        <taxon>Bacteroidota</taxon>
        <taxon>Cytophagia</taxon>
        <taxon>Cytophagales</taxon>
        <taxon>Cyclobacteriaceae</taxon>
        <taxon>Echinicola</taxon>
    </lineage>
</organism>
<name>A0A918PNP3_9BACT</name>
<feature type="region of interest" description="Disordered" evidence="3">
    <location>
        <begin position="469"/>
        <end position="488"/>
    </location>
</feature>
<reference evidence="6" key="1">
    <citation type="journal article" date="2014" name="Int. J. Syst. Evol. Microbiol.">
        <title>Complete genome sequence of Corynebacterium casei LMG S-19264T (=DSM 44701T), isolated from a smear-ripened cheese.</title>
        <authorList>
            <consortium name="US DOE Joint Genome Institute (JGI-PGF)"/>
            <person name="Walter F."/>
            <person name="Albersmeier A."/>
            <person name="Kalinowski J."/>
            <person name="Ruckert C."/>
        </authorList>
    </citation>
    <scope>NUCLEOTIDE SEQUENCE</scope>
    <source>
        <strain evidence="6">KCTC 12368</strain>
    </source>
</reference>
<comment type="similarity">
    <text evidence="1">Belongs to the sulfatase family.</text>
</comment>
<dbReference type="InterPro" id="IPR000917">
    <property type="entry name" value="Sulfatase_N"/>
</dbReference>
<keyword evidence="4" id="KW-0732">Signal</keyword>
<sequence>MYLHYKIIFLAICSLLAVSLRVNAQQHSRPNIVLIYADDLGYGDLASYGALDLETPHLDQLAARGMRFTNFEVAQAVCSASRAGILTGCYPNRLGLSGALSPLDSIGLNPEEETIAEVVKRAGNYKTALFGKWHLGHLKPFLPLQQGFDEFVGLPYSNDMWKWTYEMTLATQETHARKASFPELPLMAGDTIYSVIENLDDQAELTTRYTEEAVRFISENSDSPFLLVIPHSMPHVPLAVSDKFKGKSKQGLYGDVVMEIDWSVGQVMKALEDQGLVDNTLVIFTSDNGPWLNFGTHAGSAGGLREGKGTSYEGGQRVPCIMSWPGQIPYGTVNNKLASTIDFLPTFAEILGISLPEEKIDGVSILSLLRNEENANPRETFNYYYQKNALEAVRKGNWKLVFPHSHRTYEGSSPGTDGLPGKTQQLRAEMALYDLRRDPGERYDVLSENPEIVNELIELANHVREDLGDELTDQPGKNRREAGKIINF</sequence>
<dbReference type="InterPro" id="IPR050738">
    <property type="entry name" value="Sulfatase"/>
</dbReference>
<evidence type="ECO:0000313" key="7">
    <source>
        <dbReference type="Proteomes" id="UP000619457"/>
    </source>
</evidence>
<comment type="caution">
    <text evidence="6">The sequence shown here is derived from an EMBL/GenBank/DDBJ whole genome shotgun (WGS) entry which is preliminary data.</text>
</comment>
<dbReference type="InterPro" id="IPR017850">
    <property type="entry name" value="Alkaline_phosphatase_core_sf"/>
</dbReference>
<protein>
    <submittedName>
        <fullName evidence="6">Arylsulfatase</fullName>
    </submittedName>
</protein>
<feature type="chain" id="PRO_5036789542" evidence="4">
    <location>
        <begin position="25"/>
        <end position="488"/>
    </location>
</feature>
<proteinExistence type="inferred from homology"/>
<evidence type="ECO:0000256" key="2">
    <source>
        <dbReference type="ARBA" id="ARBA00022801"/>
    </source>
</evidence>
<dbReference type="PANTHER" id="PTHR42693">
    <property type="entry name" value="ARYLSULFATASE FAMILY MEMBER"/>
    <property type="match status" value="1"/>
</dbReference>
<dbReference type="Gene3D" id="3.40.720.10">
    <property type="entry name" value="Alkaline Phosphatase, subunit A"/>
    <property type="match status" value="1"/>
</dbReference>
<dbReference type="EMBL" id="BMWX01000001">
    <property type="protein sequence ID" value="GGZ16755.1"/>
    <property type="molecule type" value="Genomic_DNA"/>
</dbReference>
<feature type="compositionally biased region" description="Basic and acidic residues" evidence="3">
    <location>
        <begin position="476"/>
        <end position="488"/>
    </location>
</feature>
<dbReference type="RefSeq" id="WP_018474093.1">
    <property type="nucleotide sequence ID" value="NZ_BMWX01000001.1"/>
</dbReference>
<dbReference type="GO" id="GO:0004065">
    <property type="term" value="F:arylsulfatase activity"/>
    <property type="evidence" value="ECO:0007669"/>
    <property type="project" value="TreeGrafter"/>
</dbReference>
<dbReference type="PANTHER" id="PTHR42693:SF53">
    <property type="entry name" value="ENDO-4-O-SULFATASE"/>
    <property type="match status" value="1"/>
</dbReference>
<accession>A0A918PNP3</accession>
<dbReference type="Pfam" id="PF14707">
    <property type="entry name" value="Sulfatase_C"/>
    <property type="match status" value="1"/>
</dbReference>
<dbReference type="CDD" id="cd16026">
    <property type="entry name" value="GALNS_like"/>
    <property type="match status" value="1"/>
</dbReference>
<dbReference type="Pfam" id="PF00884">
    <property type="entry name" value="Sulfatase"/>
    <property type="match status" value="1"/>
</dbReference>